<comment type="caution">
    <text evidence="5">The sequence shown here is derived from an EMBL/GenBank/DDBJ whole genome shotgun (WGS) entry which is preliminary data.</text>
</comment>
<dbReference type="Pfam" id="PF25023">
    <property type="entry name" value="TEN_YD-shell"/>
    <property type="match status" value="1"/>
</dbReference>
<reference evidence="5 6" key="1">
    <citation type="submission" date="2023-04" db="EMBL/GenBank/DDBJ databases">
        <title>Luteimonas endophyticus RD2P54.</title>
        <authorList>
            <person name="Sun J.-Q."/>
        </authorList>
    </citation>
    <scope>NUCLEOTIDE SEQUENCE [LARGE SCALE GENOMIC DNA]</scope>
    <source>
        <strain evidence="5 6">RD2P54</strain>
    </source>
</reference>
<dbReference type="InterPro" id="IPR022385">
    <property type="entry name" value="Rhs_assc_core"/>
</dbReference>
<dbReference type="InterPro" id="IPR050708">
    <property type="entry name" value="T6SS_VgrG/RHS"/>
</dbReference>
<protein>
    <submittedName>
        <fullName evidence="5">RHS repeat-associated core domain-containing protein</fullName>
    </submittedName>
</protein>
<evidence type="ECO:0000259" key="4">
    <source>
        <dbReference type="Pfam" id="PF25023"/>
    </source>
</evidence>
<evidence type="ECO:0000256" key="2">
    <source>
        <dbReference type="SAM" id="MobiDB-lite"/>
    </source>
</evidence>
<accession>A0ABT6J8J4</accession>
<keyword evidence="3" id="KW-0732">Signal</keyword>
<dbReference type="InterPro" id="IPR056823">
    <property type="entry name" value="TEN-like_YD-shell"/>
</dbReference>
<dbReference type="NCBIfam" id="TIGR03696">
    <property type="entry name" value="Rhs_assc_core"/>
    <property type="match status" value="1"/>
</dbReference>
<feature type="region of interest" description="Disordered" evidence="2">
    <location>
        <begin position="280"/>
        <end position="304"/>
    </location>
</feature>
<feature type="signal peptide" evidence="3">
    <location>
        <begin position="1"/>
        <end position="17"/>
    </location>
</feature>
<dbReference type="EMBL" id="JARXRM010000025">
    <property type="protein sequence ID" value="MDH5822518.1"/>
    <property type="molecule type" value="Genomic_DNA"/>
</dbReference>
<evidence type="ECO:0000256" key="3">
    <source>
        <dbReference type="SAM" id="SignalP"/>
    </source>
</evidence>
<name>A0ABT6J8J4_9GAMM</name>
<evidence type="ECO:0000256" key="1">
    <source>
        <dbReference type="ARBA" id="ARBA00022737"/>
    </source>
</evidence>
<dbReference type="Proteomes" id="UP001156940">
    <property type="component" value="Unassembled WGS sequence"/>
</dbReference>
<feature type="compositionally biased region" description="Basic and acidic residues" evidence="2">
    <location>
        <begin position="291"/>
        <end position="304"/>
    </location>
</feature>
<feature type="chain" id="PRO_5045172106" evidence="3">
    <location>
        <begin position="18"/>
        <end position="304"/>
    </location>
</feature>
<keyword evidence="1" id="KW-0677">Repeat</keyword>
<dbReference type="PANTHER" id="PTHR32305">
    <property type="match status" value="1"/>
</dbReference>
<feature type="compositionally biased region" description="Low complexity" evidence="2">
    <location>
        <begin position="280"/>
        <end position="290"/>
    </location>
</feature>
<gene>
    <name evidence="5" type="ORF">QFW77_05875</name>
</gene>
<dbReference type="Gene3D" id="2.180.10.10">
    <property type="entry name" value="RHS repeat-associated core"/>
    <property type="match status" value="1"/>
</dbReference>
<dbReference type="PANTHER" id="PTHR32305:SF15">
    <property type="entry name" value="PROTEIN RHSA-RELATED"/>
    <property type="match status" value="1"/>
</dbReference>
<feature type="domain" description="Teneurin-like YD-shell" evidence="4">
    <location>
        <begin position="23"/>
        <end position="117"/>
    </location>
</feature>
<dbReference type="RefSeq" id="WP_280573446.1">
    <property type="nucleotide sequence ID" value="NZ_JARXRM010000025.1"/>
</dbReference>
<evidence type="ECO:0000313" key="5">
    <source>
        <dbReference type="EMBL" id="MDH5822518.1"/>
    </source>
</evidence>
<evidence type="ECO:0000313" key="6">
    <source>
        <dbReference type="Proteomes" id="UP001156940"/>
    </source>
</evidence>
<sequence length="304" mass="30923">MLVLLAGCLLPAGAAFAQTTVKYIHTDALGSVVAVTDQNRNVLERREYEPYGQQLTPALADGPGYTGHVQDAATGLTYMQQRYYDPLCGCFLSVDPVTAYDNPVTQFHRYRYGNNNPYSFSDPDGRLGQVAVGGIIGGVIGGGLEVYKQVKAGEGISIRSIAVETGRGGLIGMATSVAGPAALAAARAQQLTRASMVTAEVTAASATAGYATLATGPAADVLKGNPAQSLQSHGPEAAAAMAGTLAGAAAGKAVSGVLSQSSGHSSVAVGAVARAAEESISVGVSSSVGSRAERDPPPEIRRDR</sequence>
<keyword evidence="6" id="KW-1185">Reference proteome</keyword>
<proteinExistence type="predicted"/>
<organism evidence="5 6">
    <name type="scientific">Luteimonas endophytica</name>
    <dbReference type="NCBI Taxonomy" id="3042023"/>
    <lineage>
        <taxon>Bacteria</taxon>
        <taxon>Pseudomonadati</taxon>
        <taxon>Pseudomonadota</taxon>
        <taxon>Gammaproteobacteria</taxon>
        <taxon>Lysobacterales</taxon>
        <taxon>Lysobacteraceae</taxon>
        <taxon>Luteimonas</taxon>
    </lineage>
</organism>